<reference evidence="3" key="1">
    <citation type="journal article" date="2019" name="Int. J. Syst. Evol. Microbiol.">
        <title>The Global Catalogue of Microorganisms (GCM) 10K type strain sequencing project: providing services to taxonomists for standard genome sequencing and annotation.</title>
        <authorList>
            <consortium name="The Broad Institute Genomics Platform"/>
            <consortium name="The Broad Institute Genome Sequencing Center for Infectious Disease"/>
            <person name="Wu L."/>
            <person name="Ma J."/>
        </authorList>
    </citation>
    <scope>NUCLEOTIDE SEQUENCE [LARGE SCALE GENOMIC DNA]</scope>
    <source>
        <strain evidence="3">CGMCC 1.12778</strain>
    </source>
</reference>
<keyword evidence="1" id="KW-0472">Membrane</keyword>
<evidence type="ECO:0000256" key="1">
    <source>
        <dbReference type="SAM" id="Phobius"/>
    </source>
</evidence>
<name>A0ABQ2AWW1_9MICC</name>
<gene>
    <name evidence="2" type="ORF">GCM10007170_30830</name>
</gene>
<comment type="caution">
    <text evidence="2">The sequence shown here is derived from an EMBL/GenBank/DDBJ whole genome shotgun (WGS) entry which is preliminary data.</text>
</comment>
<sequence length="100" mass="11053">MGFVNRTEWEKQYGQYKRSAKRLRAIYGLLLLPCIGALAYLAGVLYPLLRGDIAFGHPSYYEYRAAADTAILIFFVSFVPYCVAGNCPNPGGAETSAAHR</sequence>
<protein>
    <submittedName>
        <fullName evidence="2">Uncharacterized protein</fullName>
    </submittedName>
</protein>
<dbReference type="Proteomes" id="UP000643279">
    <property type="component" value="Unassembled WGS sequence"/>
</dbReference>
<keyword evidence="3" id="KW-1185">Reference proteome</keyword>
<keyword evidence="1" id="KW-0812">Transmembrane</keyword>
<dbReference type="EMBL" id="BMFW01000017">
    <property type="protein sequence ID" value="GGH98394.1"/>
    <property type="molecule type" value="Genomic_DNA"/>
</dbReference>
<keyword evidence="1" id="KW-1133">Transmembrane helix</keyword>
<accession>A0ABQ2AWW1</accession>
<feature type="transmembrane region" description="Helical" evidence="1">
    <location>
        <begin position="25"/>
        <end position="46"/>
    </location>
</feature>
<evidence type="ECO:0000313" key="3">
    <source>
        <dbReference type="Proteomes" id="UP000643279"/>
    </source>
</evidence>
<feature type="transmembrane region" description="Helical" evidence="1">
    <location>
        <begin position="66"/>
        <end position="84"/>
    </location>
</feature>
<proteinExistence type="predicted"/>
<organism evidence="2 3">
    <name type="scientific">Arthrobacter liuii</name>
    <dbReference type="NCBI Taxonomy" id="1476996"/>
    <lineage>
        <taxon>Bacteria</taxon>
        <taxon>Bacillati</taxon>
        <taxon>Actinomycetota</taxon>
        <taxon>Actinomycetes</taxon>
        <taxon>Micrococcales</taxon>
        <taxon>Micrococcaceae</taxon>
        <taxon>Arthrobacter</taxon>
    </lineage>
</organism>
<evidence type="ECO:0000313" key="2">
    <source>
        <dbReference type="EMBL" id="GGH98394.1"/>
    </source>
</evidence>